<dbReference type="PANTHER" id="PTHR45700">
    <property type="entry name" value="UBIQUITIN-PROTEIN LIGASE E3C"/>
    <property type="match status" value="1"/>
</dbReference>
<dbReference type="EC" id="2.3.2.26" evidence="2"/>
<dbReference type="AlphaFoldDB" id="A0A821Z0N4"/>
<comment type="caution">
    <text evidence="8">The sequence shown here is derived from an EMBL/GenBank/DDBJ whole genome shotgun (WGS) entry which is preliminary data.</text>
</comment>
<proteinExistence type="predicted"/>
<evidence type="ECO:0000256" key="3">
    <source>
        <dbReference type="ARBA" id="ARBA00022679"/>
    </source>
</evidence>
<feature type="domain" description="HECT" evidence="7">
    <location>
        <begin position="228"/>
        <end position="266"/>
    </location>
</feature>
<feature type="compositionally biased region" description="Basic and acidic residues" evidence="6">
    <location>
        <begin position="40"/>
        <end position="51"/>
    </location>
</feature>
<dbReference type="Gene3D" id="3.90.1750.10">
    <property type="entry name" value="Hect, E3 ligase catalytic domains"/>
    <property type="match status" value="1"/>
</dbReference>
<dbReference type="SUPFAM" id="SSF56204">
    <property type="entry name" value="Hect, E3 ligase catalytic domain"/>
    <property type="match status" value="1"/>
</dbReference>
<gene>
    <name evidence="8" type="ORF">QYT958_LOCUS34430</name>
</gene>
<organism evidence="8 9">
    <name type="scientific">Rotaria socialis</name>
    <dbReference type="NCBI Taxonomy" id="392032"/>
    <lineage>
        <taxon>Eukaryota</taxon>
        <taxon>Metazoa</taxon>
        <taxon>Spiralia</taxon>
        <taxon>Gnathifera</taxon>
        <taxon>Rotifera</taxon>
        <taxon>Eurotatoria</taxon>
        <taxon>Bdelloidea</taxon>
        <taxon>Philodinida</taxon>
        <taxon>Philodinidae</taxon>
        <taxon>Rotaria</taxon>
    </lineage>
</organism>
<evidence type="ECO:0000256" key="4">
    <source>
        <dbReference type="ARBA" id="ARBA00022786"/>
    </source>
</evidence>
<sequence length="266" mass="31282">MKEGLNTLRLLFYANLLGGQRDSSEIIDIERKNYEKTERELVERRQRHNDTDSDTEQQQQQRNEQQQSDSENVLVASTSSATPATRIKTRKATSEIEDTDSPYDNALQIKLDLKPNEYRRGQYAFDIFINEYANEKLEIKKEYLNFIQQPTSSIEFSFIYYPFFLSTINKIALLNIESKARMYLQRRSIFVHNIFSSVRLNPVFKINVRRDHLIEDALISLEYQGIEQPEELKKQLFVEFEGEQGHDEGGLSKEFFQLITEQIFSP</sequence>
<dbReference type="InterPro" id="IPR044611">
    <property type="entry name" value="E3A/B/C-like"/>
</dbReference>
<feature type="non-terminal residue" evidence="8">
    <location>
        <position position="1"/>
    </location>
</feature>
<feature type="non-terminal residue" evidence="8">
    <location>
        <position position="266"/>
    </location>
</feature>
<keyword evidence="4 5" id="KW-0833">Ubl conjugation pathway</keyword>
<evidence type="ECO:0000313" key="9">
    <source>
        <dbReference type="Proteomes" id="UP000663848"/>
    </source>
</evidence>
<evidence type="ECO:0000256" key="6">
    <source>
        <dbReference type="SAM" id="MobiDB-lite"/>
    </source>
</evidence>
<evidence type="ECO:0000256" key="5">
    <source>
        <dbReference type="PROSITE-ProRule" id="PRU00104"/>
    </source>
</evidence>
<dbReference type="GO" id="GO:0061630">
    <property type="term" value="F:ubiquitin protein ligase activity"/>
    <property type="evidence" value="ECO:0007669"/>
    <property type="project" value="UniProtKB-EC"/>
</dbReference>
<protein>
    <recommendedName>
        <fullName evidence="2">HECT-type E3 ubiquitin transferase</fullName>
        <ecNumber evidence="2">2.3.2.26</ecNumber>
    </recommendedName>
</protein>
<accession>A0A821Z0N4</accession>
<comment type="caution">
    <text evidence="5">Lacks conserved residue(s) required for the propagation of feature annotation.</text>
</comment>
<dbReference type="GO" id="GO:0000209">
    <property type="term" value="P:protein polyubiquitination"/>
    <property type="evidence" value="ECO:0007669"/>
    <property type="project" value="InterPro"/>
</dbReference>
<evidence type="ECO:0000313" key="8">
    <source>
        <dbReference type="EMBL" id="CAF4962686.1"/>
    </source>
</evidence>
<dbReference type="PROSITE" id="PS50237">
    <property type="entry name" value="HECT"/>
    <property type="match status" value="1"/>
</dbReference>
<feature type="compositionally biased region" description="Low complexity" evidence="6">
    <location>
        <begin position="56"/>
        <end position="72"/>
    </location>
</feature>
<evidence type="ECO:0000256" key="1">
    <source>
        <dbReference type="ARBA" id="ARBA00000885"/>
    </source>
</evidence>
<dbReference type="Proteomes" id="UP000663848">
    <property type="component" value="Unassembled WGS sequence"/>
</dbReference>
<dbReference type="PANTHER" id="PTHR45700:SF8">
    <property type="entry name" value="HECT-TYPE E3 UBIQUITIN TRANSFERASE"/>
    <property type="match status" value="1"/>
</dbReference>
<reference evidence="8" key="1">
    <citation type="submission" date="2021-02" db="EMBL/GenBank/DDBJ databases">
        <authorList>
            <person name="Nowell W R."/>
        </authorList>
    </citation>
    <scope>NUCLEOTIDE SEQUENCE</scope>
</reference>
<keyword evidence="3" id="KW-0808">Transferase</keyword>
<feature type="region of interest" description="Disordered" evidence="6">
    <location>
        <begin position="40"/>
        <end position="79"/>
    </location>
</feature>
<comment type="catalytic activity">
    <reaction evidence="1">
        <text>S-ubiquitinyl-[E2 ubiquitin-conjugating enzyme]-L-cysteine + [acceptor protein]-L-lysine = [E2 ubiquitin-conjugating enzyme]-L-cysteine + N(6)-ubiquitinyl-[acceptor protein]-L-lysine.</text>
        <dbReference type="EC" id="2.3.2.26"/>
    </reaction>
</comment>
<evidence type="ECO:0000259" key="7">
    <source>
        <dbReference type="PROSITE" id="PS50237"/>
    </source>
</evidence>
<dbReference type="InterPro" id="IPR000569">
    <property type="entry name" value="HECT_dom"/>
</dbReference>
<dbReference type="EMBL" id="CAJOBR010024736">
    <property type="protein sequence ID" value="CAF4962686.1"/>
    <property type="molecule type" value="Genomic_DNA"/>
</dbReference>
<name>A0A821Z0N4_9BILA</name>
<evidence type="ECO:0000256" key="2">
    <source>
        <dbReference type="ARBA" id="ARBA00012485"/>
    </source>
</evidence>
<dbReference type="InterPro" id="IPR035983">
    <property type="entry name" value="Hect_E3_ubiquitin_ligase"/>
</dbReference>